<accession>A0ABQ5BCF2</accession>
<feature type="region of interest" description="Disordered" evidence="1">
    <location>
        <begin position="128"/>
        <end position="148"/>
    </location>
</feature>
<protein>
    <submittedName>
        <fullName evidence="2">Uncharacterized protein</fullName>
    </submittedName>
</protein>
<evidence type="ECO:0000313" key="2">
    <source>
        <dbReference type="EMBL" id="GJT11512.1"/>
    </source>
</evidence>
<comment type="caution">
    <text evidence="2">The sequence shown here is derived from an EMBL/GenBank/DDBJ whole genome shotgun (WGS) entry which is preliminary data.</text>
</comment>
<feature type="compositionally biased region" description="Basic and acidic residues" evidence="1">
    <location>
        <begin position="261"/>
        <end position="277"/>
    </location>
</feature>
<sequence length="277" mass="31023">MATLNEPIPQGTGSGSGPRCQDTILGDIPAQTRFERLSKQSNDPPLSRVNTLGSGEDRLKIMELMEICTKLSDRVLALENIKTAQDLEIINLKKRVKKLEKKKKARTPQLKRRLFKVRIESFADKSLGDQEDASKQGRNIAESDQDEEISFVQEDVETQGRYDHDIDVTTASTLITTIGVSVSTAEPSTPPTTTILIEDEDLTIAQTLMKMKSEKSKEKLKEKSKEKGVSSETALRPTRGVTIQEPSESRIRQPVPPPQHDPQHDPEEEKLAKQRKE</sequence>
<reference evidence="2" key="2">
    <citation type="submission" date="2022-01" db="EMBL/GenBank/DDBJ databases">
        <authorList>
            <person name="Yamashiro T."/>
            <person name="Shiraishi A."/>
            <person name="Satake H."/>
            <person name="Nakayama K."/>
        </authorList>
    </citation>
    <scope>NUCLEOTIDE SEQUENCE</scope>
</reference>
<reference evidence="2" key="1">
    <citation type="journal article" date="2022" name="Int. J. Mol. Sci.">
        <title>Draft Genome of Tanacetum Coccineum: Genomic Comparison of Closely Related Tanacetum-Family Plants.</title>
        <authorList>
            <person name="Yamashiro T."/>
            <person name="Shiraishi A."/>
            <person name="Nakayama K."/>
            <person name="Satake H."/>
        </authorList>
    </citation>
    <scope>NUCLEOTIDE SEQUENCE</scope>
</reference>
<gene>
    <name evidence="2" type="ORF">Tco_0858554</name>
</gene>
<keyword evidence="3" id="KW-1185">Reference proteome</keyword>
<evidence type="ECO:0000256" key="1">
    <source>
        <dbReference type="SAM" id="MobiDB-lite"/>
    </source>
</evidence>
<feature type="compositionally biased region" description="Basic and acidic residues" evidence="1">
    <location>
        <begin position="212"/>
        <end position="229"/>
    </location>
</feature>
<name>A0ABQ5BCF2_9ASTR</name>
<organism evidence="2 3">
    <name type="scientific">Tanacetum coccineum</name>
    <dbReference type="NCBI Taxonomy" id="301880"/>
    <lineage>
        <taxon>Eukaryota</taxon>
        <taxon>Viridiplantae</taxon>
        <taxon>Streptophyta</taxon>
        <taxon>Embryophyta</taxon>
        <taxon>Tracheophyta</taxon>
        <taxon>Spermatophyta</taxon>
        <taxon>Magnoliopsida</taxon>
        <taxon>eudicotyledons</taxon>
        <taxon>Gunneridae</taxon>
        <taxon>Pentapetalae</taxon>
        <taxon>asterids</taxon>
        <taxon>campanulids</taxon>
        <taxon>Asterales</taxon>
        <taxon>Asteraceae</taxon>
        <taxon>Asteroideae</taxon>
        <taxon>Anthemideae</taxon>
        <taxon>Anthemidinae</taxon>
        <taxon>Tanacetum</taxon>
    </lineage>
</organism>
<proteinExistence type="predicted"/>
<evidence type="ECO:0000313" key="3">
    <source>
        <dbReference type="Proteomes" id="UP001151760"/>
    </source>
</evidence>
<feature type="region of interest" description="Disordered" evidence="1">
    <location>
        <begin position="212"/>
        <end position="277"/>
    </location>
</feature>
<dbReference type="Proteomes" id="UP001151760">
    <property type="component" value="Unassembled WGS sequence"/>
</dbReference>
<dbReference type="EMBL" id="BQNB010013072">
    <property type="protein sequence ID" value="GJT11512.1"/>
    <property type="molecule type" value="Genomic_DNA"/>
</dbReference>
<feature type="region of interest" description="Disordered" evidence="1">
    <location>
        <begin position="1"/>
        <end position="24"/>
    </location>
</feature>